<dbReference type="AlphaFoldDB" id="A0A917GTF1"/>
<dbReference type="EMBL" id="BMHY01000001">
    <property type="protein sequence ID" value="GGG56560.1"/>
    <property type="molecule type" value="Genomic_DNA"/>
</dbReference>
<dbReference type="Pfam" id="PF10970">
    <property type="entry name" value="GerPE"/>
    <property type="match status" value="1"/>
</dbReference>
<comment type="caution">
    <text evidence="1">The sequence shown here is derived from an EMBL/GenBank/DDBJ whole genome shotgun (WGS) entry which is preliminary data.</text>
</comment>
<reference evidence="1 2" key="1">
    <citation type="journal article" date="2014" name="Int. J. Syst. Evol. Microbiol.">
        <title>Complete genome sequence of Corynebacterium casei LMG S-19264T (=DSM 44701T), isolated from a smear-ripened cheese.</title>
        <authorList>
            <consortium name="US DOE Joint Genome Institute (JGI-PGF)"/>
            <person name="Walter F."/>
            <person name="Albersmeier A."/>
            <person name="Kalinowski J."/>
            <person name="Ruckert C."/>
        </authorList>
    </citation>
    <scope>NUCLEOTIDE SEQUENCE [LARGE SCALE GENOMIC DNA]</scope>
    <source>
        <strain evidence="1 2">CGMCC 1.15286</strain>
    </source>
</reference>
<proteinExistence type="predicted"/>
<evidence type="ECO:0000313" key="2">
    <source>
        <dbReference type="Proteomes" id="UP000600247"/>
    </source>
</evidence>
<evidence type="ECO:0000313" key="1">
    <source>
        <dbReference type="EMBL" id="GGG56560.1"/>
    </source>
</evidence>
<dbReference type="RefSeq" id="WP_188887520.1">
    <property type="nucleotide sequence ID" value="NZ_BMHY01000001.1"/>
</dbReference>
<dbReference type="Proteomes" id="UP000600247">
    <property type="component" value="Unassembled WGS sequence"/>
</dbReference>
<protein>
    <recommendedName>
        <fullName evidence="3">Spore germination protein GerPE</fullName>
    </recommendedName>
</protein>
<name>A0A917GTF1_9BACL</name>
<organism evidence="1 2">
    <name type="scientific">Paenibacillus radicis</name>
    <name type="common">ex Gao et al. 2016</name>
    <dbReference type="NCBI Taxonomy" id="1737354"/>
    <lineage>
        <taxon>Bacteria</taxon>
        <taxon>Bacillati</taxon>
        <taxon>Bacillota</taxon>
        <taxon>Bacilli</taxon>
        <taxon>Bacillales</taxon>
        <taxon>Paenibacillaceae</taxon>
        <taxon>Paenibacillus</taxon>
    </lineage>
</organism>
<gene>
    <name evidence="1" type="ORF">GCM10010918_06900</name>
</gene>
<dbReference type="InterPro" id="IPR024496">
    <property type="entry name" value="Spore_germ_GerPE"/>
</dbReference>
<keyword evidence="2" id="KW-1185">Reference proteome</keyword>
<evidence type="ECO:0008006" key="3">
    <source>
        <dbReference type="Google" id="ProtNLM"/>
    </source>
</evidence>
<sequence>MRTAEICGLAIIDVSLSAIIQLGDRGYYTPKLRALAVQREEGHETAGSVYFESYEIFERPLPVLNDPAFEENEAVVIHRTNCSPRINVGCIFITAVGASSSVQAGNAMETVAESRIKHIRQYRRKP</sequence>
<accession>A0A917GTF1</accession>